<proteinExistence type="predicted"/>
<evidence type="ECO:0000313" key="3">
    <source>
        <dbReference type="Proteomes" id="UP000273643"/>
    </source>
</evidence>
<dbReference type="Proteomes" id="UP000273643">
    <property type="component" value="Unassembled WGS sequence"/>
</dbReference>
<keyword evidence="3" id="KW-1185">Reference proteome</keyword>
<feature type="signal peptide" evidence="1">
    <location>
        <begin position="1"/>
        <end position="26"/>
    </location>
</feature>
<evidence type="ECO:0000313" key="2">
    <source>
        <dbReference type="EMBL" id="ROQ18527.1"/>
    </source>
</evidence>
<dbReference type="RefSeq" id="WP_123639138.1">
    <property type="nucleotide sequence ID" value="NZ_RJUK01000002.1"/>
</dbReference>
<dbReference type="EMBL" id="RJUK01000002">
    <property type="protein sequence ID" value="ROQ18527.1"/>
    <property type="molecule type" value="Genomic_DNA"/>
</dbReference>
<protein>
    <submittedName>
        <fullName evidence="2">Uncharacterized protein</fullName>
    </submittedName>
</protein>
<feature type="chain" id="PRO_5017985355" evidence="1">
    <location>
        <begin position="27"/>
        <end position="102"/>
    </location>
</feature>
<organism evidence="2 3">
    <name type="scientific">Marinimicrobium koreense</name>
    <dbReference type="NCBI Taxonomy" id="306545"/>
    <lineage>
        <taxon>Bacteria</taxon>
        <taxon>Pseudomonadati</taxon>
        <taxon>Pseudomonadota</taxon>
        <taxon>Gammaproteobacteria</taxon>
        <taxon>Cellvibrionales</taxon>
        <taxon>Cellvibrionaceae</taxon>
        <taxon>Marinimicrobium</taxon>
    </lineage>
</organism>
<reference evidence="2 3" key="1">
    <citation type="submission" date="2018-11" db="EMBL/GenBank/DDBJ databases">
        <title>Genomic Encyclopedia of Type Strains, Phase IV (KMG-IV): sequencing the most valuable type-strain genomes for metagenomic binning, comparative biology and taxonomic classification.</title>
        <authorList>
            <person name="Goeker M."/>
        </authorList>
    </citation>
    <scope>NUCLEOTIDE SEQUENCE [LARGE SCALE GENOMIC DNA]</scope>
    <source>
        <strain evidence="2 3">DSM 16974</strain>
    </source>
</reference>
<accession>A0A3N1NU95</accession>
<evidence type="ECO:0000256" key="1">
    <source>
        <dbReference type="SAM" id="SignalP"/>
    </source>
</evidence>
<keyword evidence="1" id="KW-0732">Signal</keyword>
<dbReference type="OrthoDB" id="5397661at2"/>
<name>A0A3N1NU95_9GAMM</name>
<sequence>MKYRLFTLLTGALPLLVVSSPVPAQASPRIEIEMEATRIRSNRELPKLLYIIPWRDTELSDRSGERKILIPDLFADYYEPLLPREAKEQSNDSEDRDAQHNN</sequence>
<dbReference type="AlphaFoldDB" id="A0A3N1NU95"/>
<comment type="caution">
    <text evidence="2">The sequence shown here is derived from an EMBL/GenBank/DDBJ whole genome shotgun (WGS) entry which is preliminary data.</text>
</comment>
<gene>
    <name evidence="2" type="ORF">EDC38_2754</name>
</gene>